<proteinExistence type="predicted"/>
<evidence type="ECO:0000313" key="5">
    <source>
        <dbReference type="Proteomes" id="UP000031980"/>
    </source>
</evidence>
<keyword evidence="1" id="KW-0328">Glycosyltransferase</keyword>
<keyword evidence="2" id="KW-0808">Transferase</keyword>
<dbReference type="Pfam" id="PF00534">
    <property type="entry name" value="Glycos_transf_1"/>
    <property type="match status" value="1"/>
</dbReference>
<evidence type="ECO:0000259" key="3">
    <source>
        <dbReference type="Pfam" id="PF00534"/>
    </source>
</evidence>
<evidence type="ECO:0000256" key="1">
    <source>
        <dbReference type="ARBA" id="ARBA00022676"/>
    </source>
</evidence>
<sequence length="305" mass="35030">MYAFAKSILWKGLEQDADVYQLHSPIFLLFACRLKKMGKKVIFDSHEFYGLQIREKKYLPELFRKIVAVVYMKYEAYVCRRIDAVIQVCTVEGKDYFQNRCRRSVFLSNVPELSVFESDGGTTFAKRNSVIHVGGLTHDRGITDLVKAAALTKVRVELAGVFLPEGYQDQLKETGGYSNVKYWGFVNKNDLPEILDHCLAGISTLLNVGQYSRIDTLPTKVYEYMAMRLPVVLSNTPYNKRLNDLGKFGICVAPDNPQEIADAINYLKEHPDKAKKMGINGRRLVEERFNWETEKLKLLDLYKML</sequence>
<evidence type="ECO:0000256" key="2">
    <source>
        <dbReference type="ARBA" id="ARBA00022679"/>
    </source>
</evidence>
<accession>A0A0C3R8F6</accession>
<dbReference type="Proteomes" id="UP000031980">
    <property type="component" value="Unassembled WGS sequence"/>
</dbReference>
<name>A0A0C3R8F6_9PORP</name>
<evidence type="ECO:0000313" key="4">
    <source>
        <dbReference type="EMBL" id="KIO46695.1"/>
    </source>
</evidence>
<dbReference type="AlphaFoldDB" id="A0A0C3R8F6"/>
<comment type="caution">
    <text evidence="4">The sequence shown here is derived from an EMBL/GenBank/DDBJ whole genome shotgun (WGS) entry which is preliminary data.</text>
</comment>
<dbReference type="GO" id="GO:0016757">
    <property type="term" value="F:glycosyltransferase activity"/>
    <property type="evidence" value="ECO:0007669"/>
    <property type="project" value="UniProtKB-KW"/>
</dbReference>
<dbReference type="SUPFAM" id="SSF53756">
    <property type="entry name" value="UDP-Glycosyltransferase/glycogen phosphorylase"/>
    <property type="match status" value="1"/>
</dbReference>
<reference evidence="4 5" key="1">
    <citation type="submission" date="2014-07" db="EMBL/GenBank/DDBJ databases">
        <title>Porphyromonadaceae bacterium OUH 308042 = ATCC BAA-2681 = DSM 28342 draft genome.</title>
        <authorList>
            <person name="Sydenham T.V."/>
            <person name="Hasman H."/>
            <person name="Justensen U.S."/>
        </authorList>
    </citation>
    <scope>NUCLEOTIDE SEQUENCE [LARGE SCALE GENOMIC DNA]</scope>
    <source>
        <strain evidence="4 5">OUH 308042</strain>
    </source>
</reference>
<dbReference type="EMBL" id="JPIU01000025">
    <property type="protein sequence ID" value="KIO46695.1"/>
    <property type="molecule type" value="Genomic_DNA"/>
</dbReference>
<dbReference type="PANTHER" id="PTHR12526:SF629">
    <property type="entry name" value="TEICHURONIC ACID BIOSYNTHESIS GLYCOSYLTRANSFERASE TUAH-RELATED"/>
    <property type="match status" value="1"/>
</dbReference>
<organism evidence="4 5">
    <name type="scientific">Sanguibacteroides justesenii</name>
    <dbReference type="NCBI Taxonomy" id="1547597"/>
    <lineage>
        <taxon>Bacteria</taxon>
        <taxon>Pseudomonadati</taxon>
        <taxon>Bacteroidota</taxon>
        <taxon>Bacteroidia</taxon>
        <taxon>Bacteroidales</taxon>
        <taxon>Porphyromonadaceae</taxon>
        <taxon>Sanguibacteroides</taxon>
    </lineage>
</organism>
<feature type="domain" description="Glycosyl transferase family 1" evidence="3">
    <location>
        <begin position="125"/>
        <end position="283"/>
    </location>
</feature>
<dbReference type="PANTHER" id="PTHR12526">
    <property type="entry name" value="GLYCOSYLTRANSFERASE"/>
    <property type="match status" value="1"/>
</dbReference>
<keyword evidence="5" id="KW-1185">Reference proteome</keyword>
<dbReference type="Gene3D" id="3.40.50.2000">
    <property type="entry name" value="Glycogen Phosphorylase B"/>
    <property type="match status" value="2"/>
</dbReference>
<protein>
    <recommendedName>
        <fullName evidence="3">Glycosyl transferase family 1 domain-containing protein</fullName>
    </recommendedName>
</protein>
<gene>
    <name evidence="4" type="ORF">BA92_02195</name>
</gene>
<dbReference type="InterPro" id="IPR001296">
    <property type="entry name" value="Glyco_trans_1"/>
</dbReference>
<dbReference type="PROSITE" id="PS51257">
    <property type="entry name" value="PROKAR_LIPOPROTEIN"/>
    <property type="match status" value="1"/>
</dbReference>